<reference evidence="1 2" key="1">
    <citation type="submission" date="2008-07" db="EMBL/GenBank/DDBJ databases">
        <authorList>
            <person name="El-Sayed N."/>
            <person name="Caler E."/>
            <person name="Inman J."/>
            <person name="Amedeo P."/>
            <person name="Hass B."/>
            <person name="Wortman J."/>
        </authorList>
    </citation>
    <scope>NUCLEOTIDE SEQUENCE [LARGE SCALE GENOMIC DNA]</scope>
    <source>
        <strain evidence="2">ATCC 50983 / TXsc</strain>
    </source>
</reference>
<feature type="non-terminal residue" evidence="1">
    <location>
        <position position="66"/>
    </location>
</feature>
<organism evidence="2">
    <name type="scientific">Perkinsus marinus (strain ATCC 50983 / TXsc)</name>
    <dbReference type="NCBI Taxonomy" id="423536"/>
    <lineage>
        <taxon>Eukaryota</taxon>
        <taxon>Sar</taxon>
        <taxon>Alveolata</taxon>
        <taxon>Perkinsozoa</taxon>
        <taxon>Perkinsea</taxon>
        <taxon>Perkinsida</taxon>
        <taxon>Perkinsidae</taxon>
        <taxon>Perkinsus</taxon>
    </lineage>
</organism>
<evidence type="ECO:0000313" key="1">
    <source>
        <dbReference type="EMBL" id="EER18814.1"/>
    </source>
</evidence>
<gene>
    <name evidence="1" type="ORF">Pmar_PMAR006437</name>
</gene>
<name>C5K9P2_PERM5</name>
<dbReference type="AlphaFoldDB" id="C5K9P2"/>
<dbReference type="InParanoid" id="C5K9P2"/>
<dbReference type="GeneID" id="9049133"/>
<evidence type="ECO:0000313" key="2">
    <source>
        <dbReference type="Proteomes" id="UP000007800"/>
    </source>
</evidence>
<protein>
    <submittedName>
        <fullName evidence="1">Uncharacterized protein</fullName>
    </submittedName>
</protein>
<accession>C5K9P2</accession>
<dbReference type="EMBL" id="GG671513">
    <property type="protein sequence ID" value="EER18814.1"/>
    <property type="molecule type" value="Genomic_DNA"/>
</dbReference>
<proteinExistence type="predicted"/>
<dbReference type="Proteomes" id="UP000007800">
    <property type="component" value="Unassembled WGS sequence"/>
</dbReference>
<dbReference type="RefSeq" id="XP_002787018.1">
    <property type="nucleotide sequence ID" value="XM_002786972.1"/>
</dbReference>
<keyword evidence="2" id="KW-1185">Reference proteome</keyword>
<feature type="non-terminal residue" evidence="1">
    <location>
        <position position="1"/>
    </location>
</feature>
<sequence>FTRRVFALLREAVPIAREDRVRCYKATLERARHLRVLRAWYEVVTASYAAKCSMADAEANGRTKMR</sequence>